<feature type="binding site" evidence="4">
    <location>
        <position position="1072"/>
    </location>
    <ligand>
        <name>S-adenosyl-L-methionine</name>
        <dbReference type="ChEBI" id="CHEBI:59789"/>
    </ligand>
</feature>
<gene>
    <name evidence="7" type="ORF">TEA_008880</name>
</gene>
<feature type="domain" description="TRAM" evidence="6">
    <location>
        <begin position="113"/>
        <end position="173"/>
    </location>
</feature>
<feature type="binding site" evidence="4">
    <location>
        <position position="400"/>
    </location>
    <ligand>
        <name>S-adenosyl-L-methionine</name>
        <dbReference type="ChEBI" id="CHEBI:59789"/>
    </ligand>
</feature>
<reference evidence="7 8" key="1">
    <citation type="journal article" date="2018" name="Proc. Natl. Acad. Sci. U.S.A.">
        <title>Draft genome sequence of Camellia sinensis var. sinensis provides insights into the evolution of the tea genome and tea quality.</title>
        <authorList>
            <person name="Wei C."/>
            <person name="Yang H."/>
            <person name="Wang S."/>
            <person name="Zhao J."/>
            <person name="Liu C."/>
            <person name="Gao L."/>
            <person name="Xia E."/>
            <person name="Lu Y."/>
            <person name="Tai Y."/>
            <person name="She G."/>
            <person name="Sun J."/>
            <person name="Cao H."/>
            <person name="Tong W."/>
            <person name="Gao Q."/>
            <person name="Li Y."/>
            <person name="Deng W."/>
            <person name="Jiang X."/>
            <person name="Wang W."/>
            <person name="Chen Q."/>
            <person name="Zhang S."/>
            <person name="Li H."/>
            <person name="Wu J."/>
            <person name="Wang P."/>
            <person name="Li P."/>
            <person name="Shi C."/>
            <person name="Zheng F."/>
            <person name="Jian J."/>
            <person name="Huang B."/>
            <person name="Shan D."/>
            <person name="Shi M."/>
            <person name="Fang C."/>
            <person name="Yue Y."/>
            <person name="Li F."/>
            <person name="Li D."/>
            <person name="Wei S."/>
            <person name="Han B."/>
            <person name="Jiang C."/>
            <person name="Yin Y."/>
            <person name="Xia T."/>
            <person name="Zhang Z."/>
            <person name="Bennetzen J.L."/>
            <person name="Zhao S."/>
            <person name="Wan X."/>
        </authorList>
    </citation>
    <scope>NUCLEOTIDE SEQUENCE [LARGE SCALE GENOMIC DNA]</scope>
    <source>
        <strain evidence="8">cv. Shuchazao</strain>
        <tissue evidence="7">Leaf</tissue>
    </source>
</reference>
<dbReference type="Pfam" id="PF05958">
    <property type="entry name" value="tRNA_U5-meth_tr"/>
    <property type="match status" value="1"/>
</dbReference>
<feature type="binding site" evidence="4">
    <location>
        <position position="816"/>
    </location>
    <ligand>
        <name>S-adenosyl-L-methionine</name>
        <dbReference type="ChEBI" id="CHEBI:59789"/>
    </ligand>
</feature>
<dbReference type="PANTHER" id="PTHR11061">
    <property type="entry name" value="RNA M5U METHYLTRANSFERASE"/>
    <property type="match status" value="1"/>
</dbReference>
<evidence type="ECO:0000256" key="4">
    <source>
        <dbReference type="PROSITE-ProRule" id="PRU01024"/>
    </source>
</evidence>
<feature type="binding site" evidence="4">
    <location>
        <position position="972"/>
    </location>
    <ligand>
        <name>S-adenosyl-L-methionine</name>
        <dbReference type="ChEBI" id="CHEBI:59789"/>
    </ligand>
</feature>
<feature type="binding site" evidence="4">
    <location>
        <position position="864"/>
    </location>
    <ligand>
        <name>S-adenosyl-L-methionine</name>
        <dbReference type="ChEBI" id="CHEBI:59789"/>
    </ligand>
</feature>
<dbReference type="GO" id="GO:0006396">
    <property type="term" value="P:RNA processing"/>
    <property type="evidence" value="ECO:0007669"/>
    <property type="project" value="InterPro"/>
</dbReference>
<comment type="similarity">
    <text evidence="4">Belongs to the class I-like SAM-binding methyltransferase superfamily. RNA M5U methyltransferase family.</text>
</comment>
<accession>A0A4S4D933</accession>
<dbReference type="Gene3D" id="2.40.50.1070">
    <property type="match status" value="1"/>
</dbReference>
<evidence type="ECO:0000256" key="1">
    <source>
        <dbReference type="ARBA" id="ARBA00022603"/>
    </source>
</evidence>
<feature type="binding site" evidence="4">
    <location>
        <position position="1388"/>
    </location>
    <ligand>
        <name>S-adenosyl-L-methionine</name>
        <dbReference type="ChEBI" id="CHEBI:59789"/>
    </ligand>
</feature>
<feature type="binding site" evidence="4">
    <location>
        <position position="764"/>
    </location>
    <ligand>
        <name>S-adenosyl-L-methionine</name>
        <dbReference type="ChEBI" id="CHEBI:59789"/>
    </ligand>
</feature>
<dbReference type="InterPro" id="IPR002792">
    <property type="entry name" value="TRAM_dom"/>
</dbReference>
<dbReference type="PANTHER" id="PTHR11061:SF30">
    <property type="entry name" value="TRNA (URACIL(54)-C(5))-METHYLTRANSFERASE"/>
    <property type="match status" value="1"/>
</dbReference>
<dbReference type="FunFam" id="3.40.50.150:FF:000009">
    <property type="entry name" value="23S rRNA (Uracil(1939)-C(5))-methyltransferase RlmD"/>
    <property type="match status" value="1"/>
</dbReference>
<feature type="binding site" evidence="4">
    <location>
        <position position="1003"/>
    </location>
    <ligand>
        <name>S-adenosyl-L-methionine</name>
        <dbReference type="ChEBI" id="CHEBI:59789"/>
    </ligand>
</feature>
<feature type="binding site" evidence="4">
    <location>
        <position position="448"/>
    </location>
    <ligand>
        <name>S-adenosyl-L-methionine</name>
        <dbReference type="ChEBI" id="CHEBI:59789"/>
    </ligand>
</feature>
<name>A0A4S4D933_CAMSN</name>
<evidence type="ECO:0000259" key="6">
    <source>
        <dbReference type="PROSITE" id="PS50926"/>
    </source>
</evidence>
<protein>
    <recommendedName>
        <fullName evidence="6">TRAM domain-containing protein</fullName>
    </recommendedName>
</protein>
<dbReference type="GO" id="GO:0008757">
    <property type="term" value="F:S-adenosylmethionine-dependent methyltransferase activity"/>
    <property type="evidence" value="ECO:0007669"/>
    <property type="project" value="UniProtKB-ARBA"/>
</dbReference>
<dbReference type="Pfam" id="PF13847">
    <property type="entry name" value="Methyltransf_31"/>
    <property type="match status" value="5"/>
</dbReference>
<dbReference type="InterPro" id="IPR012340">
    <property type="entry name" value="NA-bd_OB-fold"/>
</dbReference>
<dbReference type="PROSITE" id="PS51687">
    <property type="entry name" value="SAM_MT_RNA_M5U"/>
    <property type="match status" value="4"/>
</dbReference>
<feature type="binding site" evidence="4">
    <location>
        <position position="795"/>
    </location>
    <ligand>
        <name>S-adenosyl-L-methionine</name>
        <dbReference type="ChEBI" id="CHEBI:59789"/>
    </ligand>
</feature>
<dbReference type="NCBIfam" id="TIGR00479">
    <property type="entry name" value="rumA"/>
    <property type="match status" value="1"/>
</dbReference>
<proteinExistence type="inferred from homology"/>
<dbReference type="FunFam" id="2.40.50.1070:FF:000003">
    <property type="entry name" value="23S rRNA (Uracil-5-)-methyltransferase RumA"/>
    <property type="match status" value="1"/>
</dbReference>
<organism evidence="7 8">
    <name type="scientific">Camellia sinensis var. sinensis</name>
    <name type="common">China tea</name>
    <dbReference type="NCBI Taxonomy" id="542762"/>
    <lineage>
        <taxon>Eukaryota</taxon>
        <taxon>Viridiplantae</taxon>
        <taxon>Streptophyta</taxon>
        <taxon>Embryophyta</taxon>
        <taxon>Tracheophyta</taxon>
        <taxon>Spermatophyta</taxon>
        <taxon>Magnoliopsida</taxon>
        <taxon>eudicotyledons</taxon>
        <taxon>Gunneridae</taxon>
        <taxon>Pentapetalae</taxon>
        <taxon>asterids</taxon>
        <taxon>Ericales</taxon>
        <taxon>Theaceae</taxon>
        <taxon>Camellia</taxon>
    </lineage>
</organism>
<dbReference type="InterPro" id="IPR030391">
    <property type="entry name" value="MeTrfase_TrmA_CS"/>
</dbReference>
<dbReference type="Gene3D" id="2.40.50.140">
    <property type="entry name" value="Nucleic acid-binding proteins"/>
    <property type="match status" value="1"/>
</dbReference>
<dbReference type="PROSITE" id="PS50926">
    <property type="entry name" value="TRAM"/>
    <property type="match status" value="1"/>
</dbReference>
<comment type="caution">
    <text evidence="7">The sequence shown here is derived from an EMBL/GenBank/DDBJ whole genome shotgun (WGS) entry which is preliminary data.</text>
</comment>
<dbReference type="SUPFAM" id="SSF53335">
    <property type="entry name" value="S-adenosyl-L-methionine-dependent methyltransferases"/>
    <property type="match status" value="6"/>
</dbReference>
<dbReference type="SUPFAM" id="SSF50249">
    <property type="entry name" value="Nucleic acid-binding proteins"/>
    <property type="match status" value="1"/>
</dbReference>
<evidence type="ECO:0000313" key="7">
    <source>
        <dbReference type="EMBL" id="THF97965.1"/>
    </source>
</evidence>
<dbReference type="CDD" id="cd02440">
    <property type="entry name" value="AdoMet_MTases"/>
    <property type="match status" value="6"/>
</dbReference>
<evidence type="ECO:0000256" key="2">
    <source>
        <dbReference type="ARBA" id="ARBA00022679"/>
    </source>
</evidence>
<dbReference type="InterPro" id="IPR029063">
    <property type="entry name" value="SAM-dependent_MTases_sf"/>
</dbReference>
<dbReference type="PROSITE" id="PS01231">
    <property type="entry name" value="TRMA_2"/>
    <property type="match status" value="1"/>
</dbReference>
<sequence>MVDTRTNPIDSIVDICTYSIGVAIDIRTATICSRPHTMAVLPSHSLRRLNSHQWLQTLRKTPSSSSSSYSLSSVPSLSSSPSSSSIEDSEDTQFTTKPNDDNKKMKKKIESYFPKRGQSLELVCESLAFKGKGVCKVANSGFVVMCDRALPGERLVARITRKKDNYAEMEFSFSNQTWVPRDLLQDKQSEQSEQSDAADYALGLHAPGFFDKVLNVNKCLLQSEPANEVLKAIQDCWRDPKLGLSPYNVHSHAGYLKHLMLRTGRDVNTGVLQLMVNFVTSSHKPELLNPLVEKISAIPEVVSIVNNVNTSVGNTSVGEDEFTLYGKSTITEILRGLVFQISANSFFQTNSHQAEVLYGLIEDYADLKGDGSEIVLDLFCGTGTIGLTLARKARHVYGYEVVPQAISDACRNAKMNNINNATFVQGDLNKIDLNFGKNFPKPDIIISDPNRPGMHMKLIKYLLKLRAPRIIYVDVNTGLLQLMVNFVTSSHKPELLNPLVEKISAIPEVVSIVNNVNTSVGNTSVGEDEFTLYGKSTITEILRGLVFQISANSFFQTNSHQAEVLYGLIEDYADLKGDGSEIVLDLFCGTGTIGLTLARKARHVYGYEVVPQAISDACRNAKMNNINNATFVQGDLNKIDLNFGKNFPKPDIIISDPNRPGMHMKLIKYLLKLRAPRIIYVDVNTGLLQLMVNFVTSSHKPELLNPLVEKISAIPEVVSIVNNVNTSVGNTSVGEDEFTLYGKSTITEILRGLVFQISANSFFQTNSHQAEVLYGLIEDYADLKGDGSEIVLDLFCGTGTIGLTLARKARHVYGYEVVPQAISDACRNAKMNNINNATFVQGDLNKIDLNFGKNFPKPDIIISDPNRPGMHMKLIKYLLKLRAPRIIYVDVNTGLLQLMVNFVTSSHKPELLNPLVEKISAIPEVVSIVNNVNTSVGNTSVGEDEFTLYGKSTITEILRGLVFQISANSFFQTNSHQAEVLYGLIEDYADLKGDGSEIVLDLFCGTGTIGLTLARKARHVYGYEVVPQAISDACRNAKMNNINNATFVQGDLNKIDLNFGKNFPKPDIIISDPNRPGMHMKLIKYLLKLRAPRIIYVDVNTGLLQLMVNFVTSSHKPELLNPLVEKISAIPEVVSIVNNVNTSVGNTSVGEDEFTLYGKSTITEILRGLVFQISANSFFQTNSHQAEVLYGLIEDYADLKGDGSEIVLDLFCGTGTIGLTLARKARHVYGYEVVPQAISDACRNAKMNNINNATFVQGDLNKIDLNFGKNFPKPDIIISDPNRPGMHMKLIKYLLKLRAPRIIYVDVNTGLLQLMVNFVTSSHKPELLNPLVEKISAIPEVVSIVNNVNTSVGNTSVGEDEFTLYGKSTITEILRGLVFQISANSFFQTNSHQAEVLYGLIEDYADLKGDGSEIVLDLFCGTGTIGLTLARKARHVYGYEVVPQAISDACRNAKMNNINNATFVQGDLNKIDLNFGKNFPKPDIIISDPNRPGMHMKLIKYLLKLRAPRIIYVSCNPATCARDLDYLCHGVAEQNIEGCYKLRSLQPVDMFPHTPHIECVCLLELQ</sequence>
<dbReference type="GO" id="GO:0008173">
    <property type="term" value="F:RNA methyltransferase activity"/>
    <property type="evidence" value="ECO:0007669"/>
    <property type="project" value="InterPro"/>
</dbReference>
<dbReference type="GO" id="GO:0001510">
    <property type="term" value="P:RNA methylation"/>
    <property type="evidence" value="ECO:0007669"/>
    <property type="project" value="UniProtKB-ARBA"/>
</dbReference>
<dbReference type="EMBL" id="SDRB02012358">
    <property type="protein sequence ID" value="THF97965.1"/>
    <property type="molecule type" value="Genomic_DNA"/>
</dbReference>
<evidence type="ECO:0000256" key="5">
    <source>
        <dbReference type="SAM" id="MobiDB-lite"/>
    </source>
</evidence>
<keyword evidence="2 4" id="KW-0808">Transferase</keyword>
<feature type="active site" description="Nucleophile" evidence="4">
    <location>
        <position position="1515"/>
    </location>
</feature>
<keyword evidence="1 4" id="KW-0489">Methyltransferase</keyword>
<feature type="binding site" evidence="4">
    <location>
        <position position="1024"/>
    </location>
    <ligand>
        <name>S-adenosyl-L-methionine</name>
        <dbReference type="ChEBI" id="CHEBI:59789"/>
    </ligand>
</feature>
<keyword evidence="3 4" id="KW-0949">S-adenosyl-L-methionine</keyword>
<dbReference type="STRING" id="542762.A0A4S4D933"/>
<dbReference type="InterPro" id="IPR010280">
    <property type="entry name" value="U5_MeTrfase_fam"/>
</dbReference>
<evidence type="ECO:0000313" key="8">
    <source>
        <dbReference type="Proteomes" id="UP000306102"/>
    </source>
</evidence>
<comment type="caution">
    <text evidence="4">Lacks conserved residue(s) required for the propagation of feature annotation.</text>
</comment>
<dbReference type="Gene3D" id="3.40.50.150">
    <property type="entry name" value="Vaccinia Virus protein VP39"/>
    <property type="match status" value="6"/>
</dbReference>
<feature type="binding site" evidence="4">
    <location>
        <position position="348"/>
    </location>
    <ligand>
        <name>S-adenosyl-L-methionine</name>
        <dbReference type="ChEBI" id="CHEBI:59789"/>
    </ligand>
</feature>
<keyword evidence="8" id="KW-1185">Reference proteome</keyword>
<dbReference type="InterPro" id="IPR025714">
    <property type="entry name" value="Methyltranfer_dom"/>
</dbReference>
<feature type="compositionally biased region" description="Low complexity" evidence="5">
    <location>
        <begin position="62"/>
        <end position="85"/>
    </location>
</feature>
<dbReference type="Proteomes" id="UP000306102">
    <property type="component" value="Unassembled WGS sequence"/>
</dbReference>
<feature type="binding site" evidence="4">
    <location>
        <position position="379"/>
    </location>
    <ligand>
        <name>S-adenosyl-L-methionine</name>
        <dbReference type="ChEBI" id="CHEBI:59789"/>
    </ligand>
</feature>
<feature type="binding site" evidence="4">
    <location>
        <position position="1440"/>
    </location>
    <ligand>
        <name>S-adenosyl-L-methionine</name>
        <dbReference type="ChEBI" id="CHEBI:59789"/>
    </ligand>
</feature>
<feature type="binding site" evidence="4">
    <location>
        <position position="1419"/>
    </location>
    <ligand>
        <name>S-adenosyl-L-methionine</name>
        <dbReference type="ChEBI" id="CHEBI:59789"/>
    </ligand>
</feature>
<feature type="binding site" evidence="4">
    <location>
        <position position="1488"/>
    </location>
    <ligand>
        <name>S-adenosyl-L-methionine</name>
        <dbReference type="ChEBI" id="CHEBI:59789"/>
    </ligand>
</feature>
<feature type="region of interest" description="Disordered" evidence="5">
    <location>
        <begin position="61"/>
        <end position="106"/>
    </location>
</feature>
<evidence type="ECO:0000256" key="3">
    <source>
        <dbReference type="ARBA" id="ARBA00022691"/>
    </source>
</evidence>